<dbReference type="Pfam" id="PF13374">
    <property type="entry name" value="TPR_10"/>
    <property type="match status" value="1"/>
</dbReference>
<gene>
    <name evidence="1" type="ORF">E8E12_000130</name>
</gene>
<dbReference type="Gene3D" id="1.25.40.10">
    <property type="entry name" value="Tetratricopeptide repeat domain"/>
    <property type="match status" value="1"/>
</dbReference>
<evidence type="ECO:0000313" key="1">
    <source>
        <dbReference type="EMBL" id="KAF3027916.1"/>
    </source>
</evidence>
<accession>A0A9P4WFC3</accession>
<dbReference type="OrthoDB" id="1658288at2759"/>
<organism evidence="1 2">
    <name type="scientific">Didymella heteroderae</name>
    <dbReference type="NCBI Taxonomy" id="1769908"/>
    <lineage>
        <taxon>Eukaryota</taxon>
        <taxon>Fungi</taxon>
        <taxon>Dikarya</taxon>
        <taxon>Ascomycota</taxon>
        <taxon>Pezizomycotina</taxon>
        <taxon>Dothideomycetes</taxon>
        <taxon>Pleosporomycetidae</taxon>
        <taxon>Pleosporales</taxon>
        <taxon>Pleosporineae</taxon>
        <taxon>Didymellaceae</taxon>
        <taxon>Didymella</taxon>
    </lineage>
</organism>
<name>A0A9P4WFC3_9PLEO</name>
<evidence type="ECO:0000313" key="2">
    <source>
        <dbReference type="Proteomes" id="UP000758155"/>
    </source>
</evidence>
<comment type="caution">
    <text evidence="1">The sequence shown here is derived from an EMBL/GenBank/DDBJ whole genome shotgun (WGS) entry which is preliminary data.</text>
</comment>
<dbReference type="PANTHER" id="PTHR46082">
    <property type="entry name" value="ATP/GTP-BINDING PROTEIN-RELATED"/>
    <property type="match status" value="1"/>
</dbReference>
<keyword evidence="2" id="KW-1185">Reference proteome</keyword>
<dbReference type="EMBL" id="SWKV01000358">
    <property type="protein sequence ID" value="KAF3027916.1"/>
    <property type="molecule type" value="Genomic_DNA"/>
</dbReference>
<dbReference type="Pfam" id="PF13424">
    <property type="entry name" value="TPR_12"/>
    <property type="match status" value="2"/>
</dbReference>
<dbReference type="Proteomes" id="UP000758155">
    <property type="component" value="Unassembled WGS sequence"/>
</dbReference>
<protein>
    <submittedName>
        <fullName evidence="1">Uncharacterized protein</fullName>
    </submittedName>
</protein>
<dbReference type="InterPro" id="IPR011990">
    <property type="entry name" value="TPR-like_helical_dom_sf"/>
</dbReference>
<reference evidence="1" key="1">
    <citation type="submission" date="2019-04" db="EMBL/GenBank/DDBJ databases">
        <title>Sequencing of skin fungus with MAO and IRED activity.</title>
        <authorList>
            <person name="Marsaioli A.J."/>
            <person name="Bonatto J.M.C."/>
            <person name="Reis Junior O."/>
        </authorList>
    </citation>
    <scope>NUCLEOTIDE SEQUENCE</scope>
    <source>
        <strain evidence="1">28M1</strain>
    </source>
</reference>
<dbReference type="AlphaFoldDB" id="A0A9P4WFC3"/>
<sequence>MSNYILPRGAERSSADRRTYTAPDITIAKAWAVFDQIREDDLLAADYLGFMACIGGANVPESLLPLMASKEQQTKALRTLTRREVITERSHKVQESSGDRRFDMPLPVHMASVRWLERHNQLKAWVKAAVVRLEALVPYVGNDKKEIWTQYLPHAIYVVGLYVIVDEAASAGLLDRIGRCQASLEQYLAAEMTHRQALSIRTKVLGPEHPQTLTSMNHVAAALNGQGEHSTAEAIHRLTLERRRKVLGLEHPNILASMNNLVAALSGQGEYATAEAIHSRTLELSKSVLGKKHSNTLMSMNNVANALSDQGKYAAAEAIHRQTLELRMEVLGERHPDTLMSMNNLGYTLSRQGNYALLEELNFQTLEPSEKEYIEPLESPKSLESTEELLQVQEKQVEDDRCCCS</sequence>
<dbReference type="SUPFAM" id="SSF48452">
    <property type="entry name" value="TPR-like"/>
    <property type="match status" value="2"/>
</dbReference>
<dbReference type="InterPro" id="IPR053137">
    <property type="entry name" value="NLR-like"/>
</dbReference>
<proteinExistence type="predicted"/>
<dbReference type="PANTHER" id="PTHR46082:SF6">
    <property type="entry name" value="AAA+ ATPASE DOMAIN-CONTAINING PROTEIN-RELATED"/>
    <property type="match status" value="1"/>
</dbReference>